<feature type="compositionally biased region" description="Basic and acidic residues" evidence="2">
    <location>
        <begin position="620"/>
        <end position="673"/>
    </location>
</feature>
<feature type="compositionally biased region" description="Polar residues" evidence="2">
    <location>
        <begin position="1227"/>
        <end position="1239"/>
    </location>
</feature>
<feature type="compositionally biased region" description="Polar residues" evidence="2">
    <location>
        <begin position="164"/>
        <end position="173"/>
    </location>
</feature>
<dbReference type="Proteomes" id="UP000813824">
    <property type="component" value="Unassembled WGS sequence"/>
</dbReference>
<feature type="compositionally biased region" description="Polar residues" evidence="2">
    <location>
        <begin position="1412"/>
        <end position="1422"/>
    </location>
</feature>
<feature type="region of interest" description="Disordered" evidence="2">
    <location>
        <begin position="1528"/>
        <end position="1613"/>
    </location>
</feature>
<feature type="region of interest" description="Disordered" evidence="2">
    <location>
        <begin position="1"/>
        <end position="238"/>
    </location>
</feature>
<feature type="region of interest" description="Disordered" evidence="2">
    <location>
        <begin position="1004"/>
        <end position="1033"/>
    </location>
</feature>
<keyword evidence="4" id="KW-1185">Reference proteome</keyword>
<feature type="compositionally biased region" description="Low complexity" evidence="2">
    <location>
        <begin position="107"/>
        <end position="125"/>
    </location>
</feature>
<feature type="compositionally biased region" description="Polar residues" evidence="2">
    <location>
        <begin position="855"/>
        <end position="868"/>
    </location>
</feature>
<feature type="compositionally biased region" description="Basic and acidic residues" evidence="2">
    <location>
        <begin position="427"/>
        <end position="446"/>
    </location>
</feature>
<keyword evidence="1" id="KW-0175">Coiled coil</keyword>
<dbReference type="OrthoDB" id="2504896at2759"/>
<evidence type="ECO:0000256" key="1">
    <source>
        <dbReference type="SAM" id="Coils"/>
    </source>
</evidence>
<organism evidence="3 4">
    <name type="scientific">Cristinia sonorae</name>
    <dbReference type="NCBI Taxonomy" id="1940300"/>
    <lineage>
        <taxon>Eukaryota</taxon>
        <taxon>Fungi</taxon>
        <taxon>Dikarya</taxon>
        <taxon>Basidiomycota</taxon>
        <taxon>Agaricomycotina</taxon>
        <taxon>Agaricomycetes</taxon>
        <taxon>Agaricomycetidae</taxon>
        <taxon>Agaricales</taxon>
        <taxon>Pleurotineae</taxon>
        <taxon>Stephanosporaceae</taxon>
        <taxon>Cristinia</taxon>
    </lineage>
</organism>
<feature type="compositionally biased region" description="Basic and acidic residues" evidence="2">
    <location>
        <begin position="1309"/>
        <end position="1321"/>
    </location>
</feature>
<feature type="region of interest" description="Disordered" evidence="2">
    <location>
        <begin position="817"/>
        <end position="946"/>
    </location>
</feature>
<feature type="compositionally biased region" description="Low complexity" evidence="2">
    <location>
        <begin position="362"/>
        <end position="373"/>
    </location>
</feature>
<feature type="region of interest" description="Disordered" evidence="2">
    <location>
        <begin position="1093"/>
        <end position="1197"/>
    </location>
</feature>
<gene>
    <name evidence="3" type="ORF">BXZ70DRAFT_153696</name>
</gene>
<reference evidence="3" key="1">
    <citation type="journal article" date="2021" name="New Phytol.">
        <title>Evolutionary innovations through gain and loss of genes in the ectomycorrhizal Boletales.</title>
        <authorList>
            <person name="Wu G."/>
            <person name="Miyauchi S."/>
            <person name="Morin E."/>
            <person name="Kuo A."/>
            <person name="Drula E."/>
            <person name="Varga T."/>
            <person name="Kohler A."/>
            <person name="Feng B."/>
            <person name="Cao Y."/>
            <person name="Lipzen A."/>
            <person name="Daum C."/>
            <person name="Hundley H."/>
            <person name="Pangilinan J."/>
            <person name="Johnson J."/>
            <person name="Barry K."/>
            <person name="LaButti K."/>
            <person name="Ng V."/>
            <person name="Ahrendt S."/>
            <person name="Min B."/>
            <person name="Choi I.G."/>
            <person name="Park H."/>
            <person name="Plett J.M."/>
            <person name="Magnuson J."/>
            <person name="Spatafora J.W."/>
            <person name="Nagy L.G."/>
            <person name="Henrissat B."/>
            <person name="Grigoriev I.V."/>
            <person name="Yang Z.L."/>
            <person name="Xu J."/>
            <person name="Martin F.M."/>
        </authorList>
    </citation>
    <scope>NUCLEOTIDE SEQUENCE</scope>
    <source>
        <strain evidence="3">KKN 215</strain>
    </source>
</reference>
<feature type="compositionally biased region" description="Polar residues" evidence="2">
    <location>
        <begin position="691"/>
        <end position="714"/>
    </location>
</feature>
<feature type="compositionally biased region" description="Pro residues" evidence="2">
    <location>
        <begin position="1631"/>
        <end position="1640"/>
    </location>
</feature>
<feature type="compositionally biased region" description="Low complexity" evidence="2">
    <location>
        <begin position="1283"/>
        <end position="1304"/>
    </location>
</feature>
<evidence type="ECO:0000256" key="2">
    <source>
        <dbReference type="SAM" id="MobiDB-lite"/>
    </source>
</evidence>
<sequence length="1654" mass="177016">MAHLETLDRSEHTSTAEGVNGVQEQSSVQGSTAKSSEDDHPPVTKSEQLSSEPEPASSSPGSTGSVPLNGTTPNGVTPGAGTAPALSIPHPKKFAHSNINKKFLEKTSSASHTGSALSSTTTAKTGISNQKPVVQPTTPHSRLVTAKLTAGPQPSVLTGPGWSRPSSTGSNVAPTPSSTNPKPSPLMTPASTPSGPAGKVIHPAPRPAETLVGLRKDGGNKSAWGNSRLGGGSVDSVQNDFPTAAEVAQVRSAKLNEKKQAAQAAATQKQTLAAEADAFRGVHLGSGHHWDEDEGDDDNFLEGVIEFGDGRQYNIPTEPHQTSPSHDPSDHAPGREGAPTATDGKHDPVRKEDRFQDDFDRSWPPSRSSVAPPVREPPSTHRPPSSASSQPQHSPQEGSRVLFNERSNRLEPYSSQSHRFPNNREPYSSRRSDHGSSPTEPRRDLPPHTGSRGVQLLQKPLESPVEPSHRSRVFGDRPGFGNQNDRFRDNSHSRRDFPPTHGLKQPLSQNDSRTRDPHGVPHLSPVDSRTRRPSSGAESFPSPSEGFRAEGRPPPPHLSALHLPPAHRGPPSAAFSETNTGGPPSAHPVAHSPAASFASISPRAAKSPLQSSDLPLTDIDEVRKAAMHSAAERAKLRRQQEEEERERERERARRKAAELEAKMKAEAEAKAKAEQQTSEAQVIGIIESAVQSVSQGPSSNSLASVLESTGSPSAPISKPLFGRVPSTRGGIRPQPRRPSIPGPPPTQDVASPAQEADSWRSNAGPPKHFRRPSHPGASPLIPVVQPPPVVFQAAMQSFSINADEEVEIVDFADMGKLVGKPSESEPTIPEEPAHSQGSTRPPRPVATDFFEDGVTHTSGYPTTPSTEEVSWRRKTAATDDPSPPTDSEQPVSQSDPAKPDLHINVPPPHVHVSPHRRMSTASDDHSRPHGHGHPRSPMGSSYREAPMSALDDTMARIRGAMTGLQQKAEPAAPKPKWLPPALRVRSAAMHDDAPEEVFDVTAIEPPRSPKPAWNHFATKLPSVSRPRDPPTKRQLTLSKSLTHLRSDIFSWEPPIEGMNRKDFHLNDILFQRPFNYKGRPKYHVSLPRVRGGKPVVNLPPRPSVAPVNGAFGKKGEADEASSWRKPASPPKAPTTNDTEEVQEGLATTSRSPPPDAPSIATVSSAVRAEEVVSPTVSVASTGVRSRTQPKMPQGSDVAFYRDSRAESASVPSAAVKFIVSSELEDSISPSNSMNGTKPSTEVRVNGDIDSPATSRVVSAQMHAVSSPSSTSHLKLDSKKSEPVNDVPPSNPVSPWSSKSSPRVFSLKDSPSRPPDRDHLKAVWESTSNKADVSNSLERIGDDMPAVPFSILDVKSDGGETPPPPSSNPPSRMSQHDVTRAFQQVPTSTTNGTAPRRAAPAPTAPVPVHVVASQPSRGPQNHSMPPPQHIPNSGVRQMYGGYPSPLVSSPSPTIVYPMSMTPSPIPRPMVVNGTPQYPHQPMWVPMPGPPASTPNGMMRPPPPYGAQLMPYPHPPAGMYAPHGMQGNVPQPPPNGMQNRPPNGMQLMSPVMAPAHPHPHPHQHNGPHPHPHPHPHPVYAQSPILMHAPPAAGGHPVGHGYPNANQQPPRGQQMRGAYEHTAPGMMPYMPAGPPHPLPPTAPPYTAVPSNSFDRPW</sequence>
<feature type="coiled-coil region" evidence="1">
    <location>
        <begin position="245"/>
        <end position="275"/>
    </location>
</feature>
<protein>
    <submittedName>
        <fullName evidence="3">Uncharacterized protein</fullName>
    </submittedName>
</protein>
<feature type="compositionally biased region" description="Low complexity" evidence="2">
    <location>
        <begin position="383"/>
        <end position="396"/>
    </location>
</feature>
<feature type="compositionally biased region" description="Polar residues" evidence="2">
    <location>
        <begin position="1251"/>
        <end position="1272"/>
    </location>
</feature>
<feature type="region of interest" description="Disordered" evidence="2">
    <location>
        <begin position="1384"/>
        <end position="1403"/>
    </location>
</feature>
<feature type="compositionally biased region" description="Basic and acidic residues" evidence="2">
    <location>
        <begin position="485"/>
        <end position="498"/>
    </location>
</feature>
<name>A0A8K0UQH8_9AGAR</name>
<comment type="caution">
    <text evidence="3">The sequence shown here is derived from an EMBL/GenBank/DDBJ whole genome shotgun (WGS) entry which is preliminary data.</text>
</comment>
<feature type="region of interest" description="Disordered" evidence="2">
    <location>
        <begin position="284"/>
        <end position="679"/>
    </location>
</feature>
<feature type="compositionally biased region" description="Basic and acidic residues" evidence="2">
    <location>
        <begin position="343"/>
        <end position="361"/>
    </location>
</feature>
<feature type="compositionally biased region" description="Low complexity" evidence="2">
    <location>
        <begin position="46"/>
        <end position="65"/>
    </location>
</feature>
<evidence type="ECO:0000313" key="4">
    <source>
        <dbReference type="Proteomes" id="UP000813824"/>
    </source>
</evidence>
<feature type="compositionally biased region" description="Polar residues" evidence="2">
    <location>
        <begin position="15"/>
        <end position="34"/>
    </location>
</feature>
<feature type="compositionally biased region" description="Polar residues" evidence="2">
    <location>
        <begin position="126"/>
        <end position="140"/>
    </location>
</feature>
<dbReference type="EMBL" id="JAEVFJ010000015">
    <property type="protein sequence ID" value="KAH8100504.1"/>
    <property type="molecule type" value="Genomic_DNA"/>
</dbReference>
<feature type="compositionally biased region" description="Polar residues" evidence="2">
    <location>
        <begin position="1324"/>
        <end position="1336"/>
    </location>
</feature>
<evidence type="ECO:0000313" key="3">
    <source>
        <dbReference type="EMBL" id="KAH8100504.1"/>
    </source>
</evidence>
<feature type="compositionally biased region" description="Low complexity" evidence="2">
    <location>
        <begin position="583"/>
        <end position="599"/>
    </location>
</feature>
<feature type="compositionally biased region" description="Basic and acidic residues" evidence="2">
    <location>
        <begin position="1"/>
        <end position="14"/>
    </location>
</feature>
<feature type="compositionally biased region" description="Pro residues" evidence="2">
    <location>
        <begin position="736"/>
        <end position="746"/>
    </location>
</feature>
<feature type="region of interest" description="Disordered" evidence="2">
    <location>
        <begin position="691"/>
        <end position="784"/>
    </location>
</feature>
<feature type="compositionally biased region" description="Polar residues" evidence="2">
    <location>
        <begin position="885"/>
        <end position="895"/>
    </location>
</feature>
<feature type="compositionally biased region" description="Basic and acidic residues" evidence="2">
    <location>
        <begin position="1273"/>
        <end position="1282"/>
    </location>
</feature>
<feature type="region of interest" description="Disordered" evidence="2">
    <location>
        <begin position="1410"/>
        <end position="1443"/>
    </location>
</feature>
<feature type="compositionally biased region" description="Basic residues" evidence="2">
    <location>
        <begin position="1555"/>
        <end position="1573"/>
    </location>
</feature>
<feature type="region of interest" description="Disordered" evidence="2">
    <location>
        <begin position="1222"/>
        <end position="1377"/>
    </location>
</feature>
<accession>A0A8K0UQH8</accession>
<feature type="compositionally biased region" description="Low complexity" evidence="2">
    <location>
        <begin position="1585"/>
        <end position="1598"/>
    </location>
</feature>
<feature type="compositionally biased region" description="Low complexity" evidence="2">
    <location>
        <begin position="1392"/>
        <end position="1403"/>
    </location>
</feature>
<feature type="compositionally biased region" description="Polar residues" evidence="2">
    <location>
        <begin position="66"/>
        <end position="75"/>
    </location>
</feature>
<feature type="region of interest" description="Disordered" evidence="2">
    <location>
        <begin position="1631"/>
        <end position="1654"/>
    </location>
</feature>
<proteinExistence type="predicted"/>
<feature type="compositionally biased region" description="Polar residues" evidence="2">
    <location>
        <begin position="1174"/>
        <end position="1190"/>
    </location>
</feature>